<evidence type="ECO:0000256" key="13">
    <source>
        <dbReference type="ARBA" id="ARBA00023157"/>
    </source>
</evidence>
<keyword evidence="12 17" id="KW-0411">Iron-sulfur</keyword>
<reference evidence="18 19" key="1">
    <citation type="submission" date="2018-08" db="EMBL/GenBank/DDBJ databases">
        <title>A genome reference for cultivated species of the human gut microbiota.</title>
        <authorList>
            <person name="Zou Y."/>
            <person name="Xue W."/>
            <person name="Luo G."/>
        </authorList>
    </citation>
    <scope>NUCLEOTIDE SEQUENCE [LARGE SCALE GENOMIC DNA]</scope>
    <source>
        <strain evidence="18 19">AF37-2AT</strain>
    </source>
</reference>
<evidence type="ECO:0000256" key="14">
    <source>
        <dbReference type="ARBA" id="ARBA00023284"/>
    </source>
</evidence>
<dbReference type="GO" id="GO:0052693">
    <property type="term" value="F:epoxyqueuosine reductase activity"/>
    <property type="evidence" value="ECO:0007669"/>
    <property type="project" value="UniProtKB-UniRule"/>
</dbReference>
<protein>
    <recommendedName>
        <fullName evidence="5 17">Epoxyqueuosine reductase QueH</fullName>
        <ecNumber evidence="4 17">1.17.99.6</ecNumber>
    </recommendedName>
    <alternativeName>
        <fullName evidence="15 17">Queuosine biosynthesis protein QueH</fullName>
    </alternativeName>
</protein>
<evidence type="ECO:0000256" key="5">
    <source>
        <dbReference type="ARBA" id="ARBA00016895"/>
    </source>
</evidence>
<dbReference type="EC" id="1.17.99.6" evidence="4 17"/>
<comment type="catalytic activity">
    <reaction evidence="16 17">
        <text>epoxyqueuosine(34) in tRNA + AH2 = queuosine(34) in tRNA + A + H2O</text>
        <dbReference type="Rhea" id="RHEA:32159"/>
        <dbReference type="Rhea" id="RHEA-COMP:18571"/>
        <dbReference type="Rhea" id="RHEA-COMP:18582"/>
        <dbReference type="ChEBI" id="CHEBI:13193"/>
        <dbReference type="ChEBI" id="CHEBI:15377"/>
        <dbReference type="ChEBI" id="CHEBI:17499"/>
        <dbReference type="ChEBI" id="CHEBI:194431"/>
        <dbReference type="ChEBI" id="CHEBI:194443"/>
        <dbReference type="EC" id="1.17.99.6"/>
    </reaction>
</comment>
<dbReference type="PANTHER" id="PTHR36701:SF1">
    <property type="entry name" value="EPOXYQUEUOSINE REDUCTASE QUEH"/>
    <property type="match status" value="1"/>
</dbReference>
<evidence type="ECO:0000256" key="10">
    <source>
        <dbReference type="ARBA" id="ARBA00023002"/>
    </source>
</evidence>
<feature type="binding site" evidence="17">
    <location>
        <position position="33"/>
    </location>
    <ligand>
        <name>[4Fe-4S] cluster</name>
        <dbReference type="ChEBI" id="CHEBI:49883"/>
    </ligand>
</feature>
<dbReference type="Pfam" id="PF02677">
    <property type="entry name" value="QueH"/>
    <property type="match status" value="1"/>
</dbReference>
<comment type="function">
    <text evidence="1 17">Catalyzes the conversion of epoxyqueuosine (oQ) to queuosine (Q), which is a hypermodified base found in the wobble positions of tRNA(Asp), tRNA(Asn), tRNA(His) and tRNA(Tyr).</text>
</comment>
<evidence type="ECO:0000256" key="16">
    <source>
        <dbReference type="ARBA" id="ARBA00047415"/>
    </source>
</evidence>
<evidence type="ECO:0000313" key="19">
    <source>
        <dbReference type="Proteomes" id="UP000261080"/>
    </source>
</evidence>
<proteinExistence type="inferred from homology"/>
<gene>
    <name evidence="17" type="primary">queH</name>
    <name evidence="18" type="ORF">DW016_02930</name>
</gene>
<evidence type="ECO:0000256" key="8">
    <source>
        <dbReference type="ARBA" id="ARBA00022723"/>
    </source>
</evidence>
<dbReference type="HAMAP" id="MF_02089">
    <property type="entry name" value="QueH"/>
    <property type="match status" value="1"/>
</dbReference>
<dbReference type="GO" id="GO:0008616">
    <property type="term" value="P:tRNA queuosine(34) biosynthetic process"/>
    <property type="evidence" value="ECO:0007669"/>
    <property type="project" value="UniProtKB-UniRule"/>
</dbReference>
<keyword evidence="19" id="KW-1185">Reference proteome</keyword>
<evidence type="ECO:0000256" key="17">
    <source>
        <dbReference type="HAMAP-Rule" id="MF_02089"/>
    </source>
</evidence>
<comment type="pathway">
    <text evidence="2 17">tRNA modification; tRNA-queuosine biosynthesis.</text>
</comment>
<dbReference type="PANTHER" id="PTHR36701">
    <property type="entry name" value="EPOXYQUEUOSINE REDUCTASE QUEH"/>
    <property type="match status" value="1"/>
</dbReference>
<evidence type="ECO:0000256" key="3">
    <source>
        <dbReference type="ARBA" id="ARBA00008207"/>
    </source>
</evidence>
<keyword evidence="10 17" id="KW-0560">Oxidoreductase</keyword>
<evidence type="ECO:0000256" key="9">
    <source>
        <dbReference type="ARBA" id="ARBA00022785"/>
    </source>
</evidence>
<evidence type="ECO:0000256" key="4">
    <source>
        <dbReference type="ARBA" id="ARBA00012622"/>
    </source>
</evidence>
<dbReference type="AlphaFoldDB" id="A0A3E3K6A8"/>
<keyword evidence="9 17" id="KW-0671">Queuosine biosynthesis</keyword>
<evidence type="ECO:0000256" key="1">
    <source>
        <dbReference type="ARBA" id="ARBA00002268"/>
    </source>
</evidence>
<keyword evidence="6 17" id="KW-0004">4Fe-4S</keyword>
<dbReference type="EMBL" id="QVLX01000001">
    <property type="protein sequence ID" value="RGE90216.1"/>
    <property type="molecule type" value="Genomic_DNA"/>
</dbReference>
<dbReference type="Proteomes" id="UP000261080">
    <property type="component" value="Unassembled WGS sequence"/>
</dbReference>
<dbReference type="GO" id="GO:0046872">
    <property type="term" value="F:metal ion binding"/>
    <property type="evidence" value="ECO:0007669"/>
    <property type="project" value="UniProtKB-KW"/>
</dbReference>
<name>A0A3E3K6A8_9FIRM</name>
<comment type="caution">
    <text evidence="18">The sequence shown here is derived from an EMBL/GenBank/DDBJ whole genome shotgun (WGS) entry which is preliminary data.</text>
</comment>
<feature type="binding site" evidence="17">
    <location>
        <position position="117"/>
    </location>
    <ligand>
        <name>[4Fe-4S] cluster</name>
        <dbReference type="ChEBI" id="CHEBI:49883"/>
    </ligand>
</feature>
<accession>A0A3E3K6A8</accession>
<keyword evidence="11 17" id="KW-0408">Iron</keyword>
<keyword evidence="8 17" id="KW-0479">Metal-binding</keyword>
<keyword evidence="14 17" id="KW-0676">Redox-active center</keyword>
<evidence type="ECO:0000256" key="12">
    <source>
        <dbReference type="ARBA" id="ARBA00023014"/>
    </source>
</evidence>
<sequence length="215" mass="25456">MRQQKINYQKELEKTLEAIRREERVPTLLLHSCCGPCSSYVMEYLADFFRITVFYFNPNITDKEEYRKRAEEQRRLIERMNEKLKYPVSVLEGEYDAHTFFEMAKGMEHLPEGGERCFHCYAMRLERTAAEAKKRGMDYFTTTLSISPMKNAQKLNEIGGSMQETYGVSYLFSDFKKKNGYKRSIELSKEYGLYRQDYCGCVFSKRDRNTALQTE</sequence>
<keyword evidence="13 17" id="KW-1015">Disulfide bond</keyword>
<dbReference type="OrthoDB" id="9801033at2"/>
<feature type="binding site" evidence="17">
    <location>
        <position position="120"/>
    </location>
    <ligand>
        <name>[4Fe-4S] cluster</name>
        <dbReference type="ChEBI" id="CHEBI:49883"/>
    </ligand>
</feature>
<feature type="binding site" evidence="17">
    <location>
        <position position="34"/>
    </location>
    <ligand>
        <name>[4Fe-4S] cluster</name>
        <dbReference type="ChEBI" id="CHEBI:49883"/>
    </ligand>
</feature>
<evidence type="ECO:0000256" key="2">
    <source>
        <dbReference type="ARBA" id="ARBA00004691"/>
    </source>
</evidence>
<dbReference type="UniPathway" id="UPA00392"/>
<feature type="disulfide bond" description="Redox-active" evidence="17">
    <location>
        <begin position="199"/>
        <end position="201"/>
    </location>
</feature>
<comment type="similarity">
    <text evidence="3 17">Belongs to the QueH family.</text>
</comment>
<evidence type="ECO:0000256" key="6">
    <source>
        <dbReference type="ARBA" id="ARBA00022485"/>
    </source>
</evidence>
<keyword evidence="7 17" id="KW-0819">tRNA processing</keyword>
<dbReference type="RefSeq" id="WP_024732366.1">
    <property type="nucleotide sequence ID" value="NZ_CALBAT010000002.1"/>
</dbReference>
<organism evidence="18 19">
    <name type="scientific">Sellimonas intestinalis</name>
    <dbReference type="NCBI Taxonomy" id="1653434"/>
    <lineage>
        <taxon>Bacteria</taxon>
        <taxon>Bacillati</taxon>
        <taxon>Bacillota</taxon>
        <taxon>Clostridia</taxon>
        <taxon>Lachnospirales</taxon>
        <taxon>Lachnospiraceae</taxon>
        <taxon>Sellimonas</taxon>
    </lineage>
</organism>
<evidence type="ECO:0000256" key="15">
    <source>
        <dbReference type="ARBA" id="ARBA00031446"/>
    </source>
</evidence>
<evidence type="ECO:0000313" key="18">
    <source>
        <dbReference type="EMBL" id="RGE90216.1"/>
    </source>
</evidence>
<evidence type="ECO:0000256" key="7">
    <source>
        <dbReference type="ARBA" id="ARBA00022694"/>
    </source>
</evidence>
<dbReference type="GO" id="GO:0051539">
    <property type="term" value="F:4 iron, 4 sulfur cluster binding"/>
    <property type="evidence" value="ECO:0007669"/>
    <property type="project" value="UniProtKB-UniRule"/>
</dbReference>
<evidence type="ECO:0000256" key="11">
    <source>
        <dbReference type="ARBA" id="ARBA00023004"/>
    </source>
</evidence>
<dbReference type="InterPro" id="IPR003828">
    <property type="entry name" value="QueH"/>
</dbReference>